<keyword evidence="2" id="KW-1185">Reference proteome</keyword>
<gene>
    <name evidence="1" type="ORF">Hamer_G028722</name>
</gene>
<dbReference type="AlphaFoldDB" id="A0A8J5K438"/>
<proteinExistence type="predicted"/>
<reference evidence="1" key="1">
    <citation type="journal article" date="2021" name="Sci. Adv.">
        <title>The American lobster genome reveals insights on longevity, neural, and immune adaptations.</title>
        <authorList>
            <person name="Polinski J.M."/>
            <person name="Zimin A.V."/>
            <person name="Clark K.F."/>
            <person name="Kohn A.B."/>
            <person name="Sadowski N."/>
            <person name="Timp W."/>
            <person name="Ptitsyn A."/>
            <person name="Khanna P."/>
            <person name="Romanova D.Y."/>
            <person name="Williams P."/>
            <person name="Greenwood S.J."/>
            <person name="Moroz L.L."/>
            <person name="Walt D.R."/>
            <person name="Bodnar A.G."/>
        </authorList>
    </citation>
    <scope>NUCLEOTIDE SEQUENCE</scope>
    <source>
        <strain evidence="1">GMGI-L3</strain>
    </source>
</reference>
<name>A0A8J5K438_HOMAM</name>
<comment type="caution">
    <text evidence="1">The sequence shown here is derived from an EMBL/GenBank/DDBJ whole genome shotgun (WGS) entry which is preliminary data.</text>
</comment>
<sequence>MGLRFSYFFQIVRLRGERLTEVNVWLVENSSKQTPHKVKHFHSAIGVQCPDCQHLPYPDPAGSLLPSSSSSSSLLLILTGLAGPAPLTLSQLASPGSLPDMFLGPTEICKIFISKLGTKTSNLHGHKNIQAGRWCKLLVPCFLSLAQRYTCT</sequence>
<organism evidence="1 2">
    <name type="scientific">Homarus americanus</name>
    <name type="common">American lobster</name>
    <dbReference type="NCBI Taxonomy" id="6706"/>
    <lineage>
        <taxon>Eukaryota</taxon>
        <taxon>Metazoa</taxon>
        <taxon>Ecdysozoa</taxon>
        <taxon>Arthropoda</taxon>
        <taxon>Crustacea</taxon>
        <taxon>Multicrustacea</taxon>
        <taxon>Malacostraca</taxon>
        <taxon>Eumalacostraca</taxon>
        <taxon>Eucarida</taxon>
        <taxon>Decapoda</taxon>
        <taxon>Pleocyemata</taxon>
        <taxon>Astacidea</taxon>
        <taxon>Nephropoidea</taxon>
        <taxon>Nephropidae</taxon>
        <taxon>Homarus</taxon>
    </lineage>
</organism>
<protein>
    <submittedName>
        <fullName evidence="1">Uncharacterized protein</fullName>
    </submittedName>
</protein>
<accession>A0A8J5K438</accession>
<evidence type="ECO:0000313" key="2">
    <source>
        <dbReference type="Proteomes" id="UP000747542"/>
    </source>
</evidence>
<dbReference type="Proteomes" id="UP000747542">
    <property type="component" value="Unassembled WGS sequence"/>
</dbReference>
<evidence type="ECO:0000313" key="1">
    <source>
        <dbReference type="EMBL" id="KAG7164529.1"/>
    </source>
</evidence>
<dbReference type="EMBL" id="JAHLQT010025372">
    <property type="protein sequence ID" value="KAG7164529.1"/>
    <property type="molecule type" value="Genomic_DNA"/>
</dbReference>